<feature type="compositionally biased region" description="Pro residues" evidence="1">
    <location>
        <begin position="29"/>
        <end position="39"/>
    </location>
</feature>
<sequence>MTLNLPHATRNWHLHTPNPPEVDPDRTPPPDGDPDAPPVPEREPGQTPPPAGDPPPDKRPTRRRVYMASGPRACG</sequence>
<dbReference type="EMBL" id="SORE01000028">
    <property type="protein sequence ID" value="TDY39032.1"/>
    <property type="molecule type" value="Genomic_DNA"/>
</dbReference>
<dbReference type="Proteomes" id="UP000295509">
    <property type="component" value="Unassembled WGS sequence"/>
</dbReference>
<evidence type="ECO:0000313" key="3">
    <source>
        <dbReference type="Proteomes" id="UP000295509"/>
    </source>
</evidence>
<reference evidence="2 3" key="1">
    <citation type="submission" date="2019-03" db="EMBL/GenBank/DDBJ databases">
        <title>Genomic Encyclopedia of Type Strains, Phase III (KMG-III): the genomes of soil and plant-associated and newly described type strains.</title>
        <authorList>
            <person name="Whitman W."/>
        </authorList>
    </citation>
    <scope>NUCLEOTIDE SEQUENCE [LARGE SCALE GENOMIC DNA]</scope>
    <source>
        <strain evidence="2 3">LMG 29544</strain>
    </source>
</reference>
<keyword evidence="3" id="KW-1185">Reference proteome</keyword>
<protein>
    <submittedName>
        <fullName evidence="2">Uncharacterized protein</fullName>
    </submittedName>
</protein>
<feature type="region of interest" description="Disordered" evidence="1">
    <location>
        <begin position="1"/>
        <end position="75"/>
    </location>
</feature>
<dbReference type="RefSeq" id="WP_134196540.1">
    <property type="nucleotide sequence ID" value="NZ_JBHLUW010000024.1"/>
</dbReference>
<dbReference type="AlphaFoldDB" id="A0A4R8L8D2"/>
<accession>A0A4R8L8D2</accession>
<comment type="caution">
    <text evidence="2">The sequence shown here is derived from an EMBL/GenBank/DDBJ whole genome shotgun (WGS) entry which is preliminary data.</text>
</comment>
<proteinExistence type="predicted"/>
<name>A0A4R8L8D2_9BURK</name>
<evidence type="ECO:0000313" key="2">
    <source>
        <dbReference type="EMBL" id="TDY39032.1"/>
    </source>
</evidence>
<evidence type="ECO:0000256" key="1">
    <source>
        <dbReference type="SAM" id="MobiDB-lite"/>
    </source>
</evidence>
<gene>
    <name evidence="2" type="ORF">BX592_12836</name>
</gene>
<organism evidence="2 3">
    <name type="scientific">Paraburkholderia rhizosphaerae</name>
    <dbReference type="NCBI Taxonomy" id="480658"/>
    <lineage>
        <taxon>Bacteria</taxon>
        <taxon>Pseudomonadati</taxon>
        <taxon>Pseudomonadota</taxon>
        <taxon>Betaproteobacteria</taxon>
        <taxon>Burkholderiales</taxon>
        <taxon>Burkholderiaceae</taxon>
        <taxon>Paraburkholderia</taxon>
    </lineage>
</organism>